<reference evidence="2 3" key="1">
    <citation type="journal article" date="2023" name="Plants (Basel)">
        <title>Bridging the Gap: Combining Genomics and Transcriptomics Approaches to Understand Stylosanthes scabra, an Orphan Legume from the Brazilian Caatinga.</title>
        <authorList>
            <person name="Ferreira-Neto J.R.C."/>
            <person name="da Silva M.D."/>
            <person name="Binneck E."/>
            <person name="de Melo N.F."/>
            <person name="da Silva R.H."/>
            <person name="de Melo A.L.T.M."/>
            <person name="Pandolfi V."/>
            <person name="Bustamante F.O."/>
            <person name="Brasileiro-Vidal A.C."/>
            <person name="Benko-Iseppon A.M."/>
        </authorList>
    </citation>
    <scope>NUCLEOTIDE SEQUENCE [LARGE SCALE GENOMIC DNA]</scope>
    <source>
        <tissue evidence="2">Leaves</tissue>
    </source>
</reference>
<name>A0ABU6WF63_9FABA</name>
<evidence type="ECO:0000313" key="3">
    <source>
        <dbReference type="Proteomes" id="UP001341840"/>
    </source>
</evidence>
<dbReference type="InterPro" id="IPR029058">
    <property type="entry name" value="AB_hydrolase_fold"/>
</dbReference>
<keyword evidence="3" id="KW-1185">Reference proteome</keyword>
<dbReference type="Gene3D" id="3.40.50.1820">
    <property type="entry name" value="alpha/beta hydrolase"/>
    <property type="match status" value="1"/>
</dbReference>
<proteinExistence type="inferred from homology"/>
<protein>
    <submittedName>
        <fullName evidence="2">Serine carboxypeptidase-like 49, variant 2</fullName>
    </submittedName>
</protein>
<dbReference type="EMBL" id="JASCZI010181547">
    <property type="protein sequence ID" value="MED6184444.1"/>
    <property type="molecule type" value="Genomic_DNA"/>
</dbReference>
<organism evidence="2 3">
    <name type="scientific">Stylosanthes scabra</name>
    <dbReference type="NCBI Taxonomy" id="79078"/>
    <lineage>
        <taxon>Eukaryota</taxon>
        <taxon>Viridiplantae</taxon>
        <taxon>Streptophyta</taxon>
        <taxon>Embryophyta</taxon>
        <taxon>Tracheophyta</taxon>
        <taxon>Spermatophyta</taxon>
        <taxon>Magnoliopsida</taxon>
        <taxon>eudicotyledons</taxon>
        <taxon>Gunneridae</taxon>
        <taxon>Pentapetalae</taxon>
        <taxon>rosids</taxon>
        <taxon>fabids</taxon>
        <taxon>Fabales</taxon>
        <taxon>Fabaceae</taxon>
        <taxon>Papilionoideae</taxon>
        <taxon>50 kb inversion clade</taxon>
        <taxon>dalbergioids sensu lato</taxon>
        <taxon>Dalbergieae</taxon>
        <taxon>Pterocarpus clade</taxon>
        <taxon>Stylosanthes</taxon>
    </lineage>
</organism>
<evidence type="ECO:0000313" key="2">
    <source>
        <dbReference type="EMBL" id="MED6184444.1"/>
    </source>
</evidence>
<comment type="caution">
    <text evidence="2">The sequence shown here is derived from an EMBL/GenBank/DDBJ whole genome shotgun (WGS) entry which is preliminary data.</text>
</comment>
<dbReference type="InterPro" id="IPR001563">
    <property type="entry name" value="Peptidase_S10"/>
</dbReference>
<comment type="similarity">
    <text evidence="1">Belongs to the peptidase S10 family.</text>
</comment>
<dbReference type="SUPFAM" id="SSF53474">
    <property type="entry name" value="alpha/beta-Hydrolases"/>
    <property type="match status" value="1"/>
</dbReference>
<sequence length="103" mass="11926">MEKFLNQKAIRDAIGVGDIYFLSSSITIYQAMLVDWMRNLEVGIPTLLEDGIYLLVYAGEYDLICNWLNVIQSGFMQWNGLARKNLSTRLKFPPLLMTQKLEY</sequence>
<accession>A0ABU6WF63</accession>
<gene>
    <name evidence="2" type="primary">SCPL49_3</name>
    <name evidence="2" type="ORF">PIB30_047508</name>
</gene>
<evidence type="ECO:0000256" key="1">
    <source>
        <dbReference type="ARBA" id="ARBA00009431"/>
    </source>
</evidence>
<dbReference type="Pfam" id="PF00450">
    <property type="entry name" value="Peptidase_S10"/>
    <property type="match status" value="1"/>
</dbReference>
<dbReference type="Proteomes" id="UP001341840">
    <property type="component" value="Unassembled WGS sequence"/>
</dbReference>